<proteinExistence type="predicted"/>
<dbReference type="Proteomes" id="UP000238180">
    <property type="component" value="Unassembled WGS sequence"/>
</dbReference>
<evidence type="ECO:0000313" key="1">
    <source>
        <dbReference type="EMBL" id="SPE78271.1"/>
    </source>
</evidence>
<gene>
    <name evidence="1" type="ORF">FLACOL_02286</name>
</gene>
<dbReference type="GeneID" id="96789673"/>
<sequence length="48" mass="5702">MTKEAKIERRNNIIKGLAIAYQKMLEFKKERNSELVIIKDDKIVKIKL</sequence>
<accession>A0A2N9PD59</accession>
<dbReference type="EMBL" id="OLKH01000123">
    <property type="protein sequence ID" value="SPE78271.1"/>
    <property type="molecule type" value="Genomic_DNA"/>
</dbReference>
<organism evidence="1 2">
    <name type="scientific">Flavobacterium columnare</name>
    <dbReference type="NCBI Taxonomy" id="996"/>
    <lineage>
        <taxon>Bacteria</taxon>
        <taxon>Pseudomonadati</taxon>
        <taxon>Bacteroidota</taxon>
        <taxon>Flavobacteriia</taxon>
        <taxon>Flavobacteriales</taxon>
        <taxon>Flavobacteriaceae</taxon>
        <taxon>Flavobacterium</taxon>
    </lineage>
</organism>
<protein>
    <submittedName>
        <fullName evidence="1">Uncharacterized protein</fullName>
    </submittedName>
</protein>
<name>A0A2N9PD59_9FLAO</name>
<evidence type="ECO:0000313" key="2">
    <source>
        <dbReference type="Proteomes" id="UP000238180"/>
    </source>
</evidence>
<reference evidence="1 2" key="1">
    <citation type="submission" date="2018-02" db="EMBL/GenBank/DDBJ databases">
        <authorList>
            <person name="Cohen D.B."/>
            <person name="Kent A.D."/>
        </authorList>
    </citation>
    <scope>NUCLEOTIDE SEQUENCE [LARGE SCALE GENOMIC DNA]</scope>
    <source>
        <strain evidence="1">CIP109753</strain>
    </source>
</reference>
<dbReference type="AlphaFoldDB" id="A0A2N9PD59"/>
<dbReference type="RefSeq" id="WP_163444449.1">
    <property type="nucleotide sequence ID" value="NZ_MTDB01000062.1"/>
</dbReference>